<protein>
    <submittedName>
        <fullName evidence="2">Uncharacterized protein</fullName>
    </submittedName>
</protein>
<reference evidence="2" key="1">
    <citation type="submission" date="2018-05" db="EMBL/GenBank/DDBJ databases">
        <authorList>
            <person name="Lanie J.A."/>
            <person name="Ng W.-L."/>
            <person name="Kazmierczak K.M."/>
            <person name="Andrzejewski T.M."/>
            <person name="Davidsen T.M."/>
            <person name="Wayne K.J."/>
            <person name="Tettelin H."/>
            <person name="Glass J.I."/>
            <person name="Rusch D."/>
            <person name="Podicherti R."/>
            <person name="Tsui H.-C.T."/>
            <person name="Winkler M.E."/>
        </authorList>
    </citation>
    <scope>NUCLEOTIDE SEQUENCE</scope>
</reference>
<name>A0A382F3K4_9ZZZZ</name>
<sequence length="35" mass="4130">MELSTLWTSIVVTIAMTLVALLRVFTIRMYYSKYD</sequence>
<evidence type="ECO:0000313" key="2">
    <source>
        <dbReference type="EMBL" id="SVB57560.1"/>
    </source>
</evidence>
<proteinExistence type="predicted"/>
<dbReference type="AlphaFoldDB" id="A0A382F3K4"/>
<organism evidence="2">
    <name type="scientific">marine metagenome</name>
    <dbReference type="NCBI Taxonomy" id="408172"/>
    <lineage>
        <taxon>unclassified sequences</taxon>
        <taxon>metagenomes</taxon>
        <taxon>ecological metagenomes</taxon>
    </lineage>
</organism>
<keyword evidence="1" id="KW-0472">Membrane</keyword>
<keyword evidence="1" id="KW-1133">Transmembrane helix</keyword>
<keyword evidence="1" id="KW-0812">Transmembrane</keyword>
<feature type="transmembrane region" description="Helical" evidence="1">
    <location>
        <begin position="6"/>
        <end position="25"/>
    </location>
</feature>
<evidence type="ECO:0000256" key="1">
    <source>
        <dbReference type="SAM" id="Phobius"/>
    </source>
</evidence>
<gene>
    <name evidence="2" type="ORF">METZ01_LOCUS210414</name>
</gene>
<dbReference type="EMBL" id="UINC01047817">
    <property type="protein sequence ID" value="SVB57560.1"/>
    <property type="molecule type" value="Genomic_DNA"/>
</dbReference>
<accession>A0A382F3K4</accession>